<accession>A0ABV0X4J8</accession>
<feature type="region of interest" description="Disordered" evidence="1">
    <location>
        <begin position="1"/>
        <end position="33"/>
    </location>
</feature>
<dbReference type="EMBL" id="JAHRIM010088418">
    <property type="protein sequence ID" value="MEQ2276466.1"/>
    <property type="molecule type" value="Genomic_DNA"/>
</dbReference>
<protein>
    <submittedName>
        <fullName evidence="2">Uncharacterized protein</fullName>
    </submittedName>
</protein>
<evidence type="ECO:0000313" key="2">
    <source>
        <dbReference type="EMBL" id="MEQ2276466.1"/>
    </source>
</evidence>
<keyword evidence="3" id="KW-1185">Reference proteome</keyword>
<feature type="region of interest" description="Disordered" evidence="1">
    <location>
        <begin position="84"/>
        <end position="103"/>
    </location>
</feature>
<proteinExistence type="predicted"/>
<sequence>MPFQPGKESINQRSIHDAYSNSGGAVQIHSSDGGTCQPVSYSASLVSVNDAATWCIKGQALNMVPIKNRKWKELMAQRKEIRRQEMTEGMARHKVLKEGQKKV</sequence>
<evidence type="ECO:0000256" key="1">
    <source>
        <dbReference type="SAM" id="MobiDB-lite"/>
    </source>
</evidence>
<evidence type="ECO:0000313" key="3">
    <source>
        <dbReference type="Proteomes" id="UP001444071"/>
    </source>
</evidence>
<reference evidence="2 3" key="1">
    <citation type="submission" date="2021-06" db="EMBL/GenBank/DDBJ databases">
        <authorList>
            <person name="Palmer J.M."/>
        </authorList>
    </citation>
    <scope>NUCLEOTIDE SEQUENCE [LARGE SCALE GENOMIC DNA]</scope>
    <source>
        <strain evidence="2 3">XR_2019</strain>
        <tissue evidence="2">Muscle</tissue>
    </source>
</reference>
<organism evidence="2 3">
    <name type="scientific">Xenotaenia resolanae</name>
    <dbReference type="NCBI Taxonomy" id="208358"/>
    <lineage>
        <taxon>Eukaryota</taxon>
        <taxon>Metazoa</taxon>
        <taxon>Chordata</taxon>
        <taxon>Craniata</taxon>
        <taxon>Vertebrata</taxon>
        <taxon>Euteleostomi</taxon>
        <taxon>Actinopterygii</taxon>
        <taxon>Neopterygii</taxon>
        <taxon>Teleostei</taxon>
        <taxon>Neoteleostei</taxon>
        <taxon>Acanthomorphata</taxon>
        <taxon>Ovalentaria</taxon>
        <taxon>Atherinomorphae</taxon>
        <taxon>Cyprinodontiformes</taxon>
        <taxon>Goodeidae</taxon>
        <taxon>Xenotaenia</taxon>
    </lineage>
</organism>
<name>A0ABV0X4J8_9TELE</name>
<gene>
    <name evidence="2" type="ORF">XENORESO_020828</name>
</gene>
<dbReference type="Proteomes" id="UP001444071">
    <property type="component" value="Unassembled WGS sequence"/>
</dbReference>
<comment type="caution">
    <text evidence="2">The sequence shown here is derived from an EMBL/GenBank/DDBJ whole genome shotgun (WGS) entry which is preliminary data.</text>
</comment>
<feature type="compositionally biased region" description="Polar residues" evidence="1">
    <location>
        <begin position="9"/>
        <end position="33"/>
    </location>
</feature>